<comment type="caution">
    <text evidence="1">The sequence shown here is derived from an EMBL/GenBank/DDBJ whole genome shotgun (WGS) entry which is preliminary data.</text>
</comment>
<proteinExistence type="predicted"/>
<sequence length="189" mass="20491">MGFWGGLVVVRCDGDVLELEALRQDEPEWPEETPLRWEIWHVAGQGWQVVNVWRDVPDEPEEFLQALALETGSPTLLAVVFDSDTAYLTAFGTLSGVSEGWIEARSAAGYAAQGTPLPGGPEAGAGERVWFEWIDARLPAHADELSAWADAAGFSGDSEQVLEVMRGDHGCAEDRFLGLLTALGIPPRS</sequence>
<evidence type="ECO:0008006" key="3">
    <source>
        <dbReference type="Google" id="ProtNLM"/>
    </source>
</evidence>
<evidence type="ECO:0000313" key="1">
    <source>
        <dbReference type="EMBL" id="MEU8134987.1"/>
    </source>
</evidence>
<dbReference type="EMBL" id="JBEZFP010000034">
    <property type="protein sequence ID" value="MEU8134987.1"/>
    <property type="molecule type" value="Genomic_DNA"/>
</dbReference>
<protein>
    <recommendedName>
        <fullName evidence="3">SMI1/KNR4 family protein</fullName>
    </recommendedName>
</protein>
<organism evidence="1 2">
    <name type="scientific">Streptodolium elevatio</name>
    <dbReference type="NCBI Taxonomy" id="3157996"/>
    <lineage>
        <taxon>Bacteria</taxon>
        <taxon>Bacillati</taxon>
        <taxon>Actinomycetota</taxon>
        <taxon>Actinomycetes</taxon>
        <taxon>Kitasatosporales</taxon>
        <taxon>Streptomycetaceae</taxon>
        <taxon>Streptodolium</taxon>
    </lineage>
</organism>
<keyword evidence="2" id="KW-1185">Reference proteome</keyword>
<gene>
    <name evidence="1" type="ORF">AB0C36_15900</name>
</gene>
<name>A0ABV3DGV0_9ACTN</name>
<reference evidence="1 2" key="1">
    <citation type="submission" date="2024-06" db="EMBL/GenBank/DDBJ databases">
        <title>The Natural Products Discovery Center: Release of the First 8490 Sequenced Strains for Exploring Actinobacteria Biosynthetic Diversity.</title>
        <authorList>
            <person name="Kalkreuter E."/>
            <person name="Kautsar S.A."/>
            <person name="Yang D."/>
            <person name="Bader C.D."/>
            <person name="Teijaro C.N."/>
            <person name="Fluegel L."/>
            <person name="Davis C.M."/>
            <person name="Simpson J.R."/>
            <person name="Lauterbach L."/>
            <person name="Steele A.D."/>
            <person name="Gui C."/>
            <person name="Meng S."/>
            <person name="Li G."/>
            <person name="Viehrig K."/>
            <person name="Ye F."/>
            <person name="Su P."/>
            <person name="Kiefer A.F."/>
            <person name="Nichols A."/>
            <person name="Cepeda A.J."/>
            <person name="Yan W."/>
            <person name="Fan B."/>
            <person name="Jiang Y."/>
            <person name="Adhikari A."/>
            <person name="Zheng C.-J."/>
            <person name="Schuster L."/>
            <person name="Cowan T.M."/>
            <person name="Smanski M.J."/>
            <person name="Chevrette M.G."/>
            <person name="De Carvalho L.P.S."/>
            <person name="Shen B."/>
        </authorList>
    </citation>
    <scope>NUCLEOTIDE SEQUENCE [LARGE SCALE GENOMIC DNA]</scope>
    <source>
        <strain evidence="1 2">NPDC048946</strain>
    </source>
</reference>
<evidence type="ECO:0000313" key="2">
    <source>
        <dbReference type="Proteomes" id="UP001551482"/>
    </source>
</evidence>
<accession>A0ABV3DGV0</accession>
<dbReference type="Proteomes" id="UP001551482">
    <property type="component" value="Unassembled WGS sequence"/>
</dbReference>
<dbReference type="RefSeq" id="WP_358354135.1">
    <property type="nucleotide sequence ID" value="NZ_JBEZFP010000034.1"/>
</dbReference>